<evidence type="ECO:0000313" key="5">
    <source>
        <dbReference type="EMBL" id="GAA4483236.1"/>
    </source>
</evidence>
<evidence type="ECO:0000256" key="3">
    <source>
        <dbReference type="ARBA" id="ARBA00023163"/>
    </source>
</evidence>
<evidence type="ECO:0000313" key="6">
    <source>
        <dbReference type="Proteomes" id="UP001500731"/>
    </source>
</evidence>
<evidence type="ECO:0000256" key="2">
    <source>
        <dbReference type="ARBA" id="ARBA00023125"/>
    </source>
</evidence>
<keyword evidence="6" id="KW-1185">Reference proteome</keyword>
<dbReference type="SMART" id="SM00344">
    <property type="entry name" value="HTH_ASNC"/>
    <property type="match status" value="1"/>
</dbReference>
<keyword evidence="1" id="KW-0805">Transcription regulation</keyword>
<dbReference type="PRINTS" id="PR00033">
    <property type="entry name" value="HTHASNC"/>
</dbReference>
<dbReference type="Proteomes" id="UP001500731">
    <property type="component" value="Unassembled WGS sequence"/>
</dbReference>
<reference evidence="6" key="1">
    <citation type="journal article" date="2019" name="Int. J. Syst. Evol. Microbiol.">
        <title>The Global Catalogue of Microorganisms (GCM) 10K type strain sequencing project: providing services to taxonomists for standard genome sequencing and annotation.</title>
        <authorList>
            <consortium name="The Broad Institute Genomics Platform"/>
            <consortium name="The Broad Institute Genome Sequencing Center for Infectious Disease"/>
            <person name="Wu L."/>
            <person name="Ma J."/>
        </authorList>
    </citation>
    <scope>NUCLEOTIDE SEQUENCE [LARGE SCALE GENOMIC DNA]</scope>
    <source>
        <strain evidence="6">JCM 17839</strain>
    </source>
</reference>
<protein>
    <recommendedName>
        <fullName evidence="4">HTH asnC-type domain-containing protein</fullName>
    </recommendedName>
</protein>
<dbReference type="PANTHER" id="PTHR30154:SF34">
    <property type="entry name" value="TRANSCRIPTIONAL REGULATOR AZLB"/>
    <property type="match status" value="1"/>
</dbReference>
<dbReference type="PROSITE" id="PS00519">
    <property type="entry name" value="HTH_ASNC_1"/>
    <property type="match status" value="1"/>
</dbReference>
<organism evidence="5 6">
    <name type="scientific">Microbacterium panaciterrae</name>
    <dbReference type="NCBI Taxonomy" id="985759"/>
    <lineage>
        <taxon>Bacteria</taxon>
        <taxon>Bacillati</taxon>
        <taxon>Actinomycetota</taxon>
        <taxon>Actinomycetes</taxon>
        <taxon>Micrococcales</taxon>
        <taxon>Microbacteriaceae</taxon>
        <taxon>Microbacterium</taxon>
    </lineage>
</organism>
<dbReference type="InterPro" id="IPR000485">
    <property type="entry name" value="AsnC-type_HTH_dom"/>
</dbReference>
<sequence>MPGVTEVAVMLYERMLRSFFLGEEPRLFPHSLDEVELQIMELLQVDGRLGYAEMSEQVGLSISGCRTRIARLIEAGAMQIGAVLRRDQADSDGIAFGFGIVLNGDDTAALALLLAESTLEFLAAGVGRFDLVATITFHTLPEFTALLRRLRTTIGVSIVEEWMHAHIHQERYQNSLNRIRAAREAAPA</sequence>
<dbReference type="InterPro" id="IPR036390">
    <property type="entry name" value="WH_DNA-bd_sf"/>
</dbReference>
<dbReference type="Gene3D" id="1.10.10.10">
    <property type="entry name" value="Winged helix-like DNA-binding domain superfamily/Winged helix DNA-binding domain"/>
    <property type="match status" value="1"/>
</dbReference>
<evidence type="ECO:0000259" key="4">
    <source>
        <dbReference type="PROSITE" id="PS50956"/>
    </source>
</evidence>
<accession>A0ABP8PAQ9</accession>
<dbReference type="InterPro" id="IPR019885">
    <property type="entry name" value="Tscrpt_reg_HTH_AsnC-type_CS"/>
</dbReference>
<proteinExistence type="predicted"/>
<evidence type="ECO:0000256" key="1">
    <source>
        <dbReference type="ARBA" id="ARBA00023015"/>
    </source>
</evidence>
<dbReference type="RefSeq" id="WP_345185623.1">
    <property type="nucleotide sequence ID" value="NZ_BAABGP010000008.1"/>
</dbReference>
<dbReference type="SUPFAM" id="SSF46785">
    <property type="entry name" value="Winged helix' DNA-binding domain"/>
    <property type="match status" value="1"/>
</dbReference>
<name>A0ABP8PAQ9_9MICO</name>
<dbReference type="InterPro" id="IPR019888">
    <property type="entry name" value="Tscrpt_reg_AsnC-like"/>
</dbReference>
<dbReference type="EMBL" id="BAABGP010000008">
    <property type="protein sequence ID" value="GAA4483236.1"/>
    <property type="molecule type" value="Genomic_DNA"/>
</dbReference>
<feature type="domain" description="HTH asnC-type" evidence="4">
    <location>
        <begin position="32"/>
        <end position="99"/>
    </location>
</feature>
<comment type="caution">
    <text evidence="5">The sequence shown here is derived from an EMBL/GenBank/DDBJ whole genome shotgun (WGS) entry which is preliminary data.</text>
</comment>
<dbReference type="InterPro" id="IPR036388">
    <property type="entry name" value="WH-like_DNA-bd_sf"/>
</dbReference>
<dbReference type="PROSITE" id="PS50956">
    <property type="entry name" value="HTH_ASNC_2"/>
    <property type="match status" value="1"/>
</dbReference>
<keyword evidence="2" id="KW-0238">DNA-binding</keyword>
<gene>
    <name evidence="5" type="ORF">GCM10023171_14390</name>
</gene>
<keyword evidence="3" id="KW-0804">Transcription</keyword>
<dbReference type="Pfam" id="PF13404">
    <property type="entry name" value="HTH_AsnC-type"/>
    <property type="match status" value="1"/>
</dbReference>
<dbReference type="PANTHER" id="PTHR30154">
    <property type="entry name" value="LEUCINE-RESPONSIVE REGULATORY PROTEIN"/>
    <property type="match status" value="1"/>
</dbReference>